<organism evidence="2 3">
    <name type="scientific">Ramazzottius varieornatus</name>
    <name type="common">Water bear</name>
    <name type="synonym">Tardigrade</name>
    <dbReference type="NCBI Taxonomy" id="947166"/>
    <lineage>
        <taxon>Eukaryota</taxon>
        <taxon>Metazoa</taxon>
        <taxon>Ecdysozoa</taxon>
        <taxon>Tardigrada</taxon>
        <taxon>Eutardigrada</taxon>
        <taxon>Parachela</taxon>
        <taxon>Hypsibioidea</taxon>
        <taxon>Ramazzottiidae</taxon>
        <taxon>Ramazzottius</taxon>
    </lineage>
</organism>
<dbReference type="Proteomes" id="UP000186922">
    <property type="component" value="Unassembled WGS sequence"/>
</dbReference>
<sequence>MTTPPLTFGAFGPPDTTPTLFTEVVTVQLIKVDPVTINVFRKSRPAIHQTAQITSNWTVLTNSKTKTPKKILAKFPVQRQTAQLIILQAKLYESLHFIVMFVDEERTKQGYKLRRPPLADLSGSINVEAFEKNLDKVRHLKSGHVIRDMSLKVYAFFNVQKDEQQHLYLVNQRSYFYVITNQQSQKLRSHAVSLSLLLPSELYQATPSPQTAPKKTTEKIPSPSKSYRNSDQVTTSNIQCHSDSDAEAQDPRPTPPKRRVVTLTDSDSEPDAFSAKPNHTTANRRVPALSDSDLEPDPFRPKSNRTKAPSPQAQ</sequence>
<dbReference type="AlphaFoldDB" id="A0A1D1UMD8"/>
<evidence type="ECO:0000313" key="2">
    <source>
        <dbReference type="EMBL" id="GAU90899.1"/>
    </source>
</evidence>
<protein>
    <submittedName>
        <fullName evidence="2">Uncharacterized protein</fullName>
    </submittedName>
</protein>
<feature type="region of interest" description="Disordered" evidence="1">
    <location>
        <begin position="205"/>
        <end position="314"/>
    </location>
</feature>
<proteinExistence type="predicted"/>
<evidence type="ECO:0000313" key="3">
    <source>
        <dbReference type="Proteomes" id="UP000186922"/>
    </source>
</evidence>
<feature type="compositionally biased region" description="Polar residues" evidence="1">
    <location>
        <begin position="205"/>
        <end position="214"/>
    </location>
</feature>
<dbReference type="EMBL" id="BDGG01000001">
    <property type="protein sequence ID" value="GAU90899.1"/>
    <property type="molecule type" value="Genomic_DNA"/>
</dbReference>
<accession>A0A1D1UMD8</accession>
<keyword evidence="3" id="KW-1185">Reference proteome</keyword>
<gene>
    <name evidence="2" type="primary">RvY_03254-1</name>
    <name evidence="2" type="synonym">RvY_03254.1</name>
    <name evidence="2" type="ORF">RvY_03254</name>
</gene>
<evidence type="ECO:0000256" key="1">
    <source>
        <dbReference type="SAM" id="MobiDB-lite"/>
    </source>
</evidence>
<feature type="compositionally biased region" description="Polar residues" evidence="1">
    <location>
        <begin position="223"/>
        <end position="241"/>
    </location>
</feature>
<reference evidence="2 3" key="1">
    <citation type="journal article" date="2016" name="Nat. Commun.">
        <title>Extremotolerant tardigrade genome and improved radiotolerance of human cultured cells by tardigrade-unique protein.</title>
        <authorList>
            <person name="Hashimoto T."/>
            <person name="Horikawa D.D."/>
            <person name="Saito Y."/>
            <person name="Kuwahara H."/>
            <person name="Kozuka-Hata H."/>
            <person name="Shin-I T."/>
            <person name="Minakuchi Y."/>
            <person name="Ohishi K."/>
            <person name="Motoyama A."/>
            <person name="Aizu T."/>
            <person name="Enomoto A."/>
            <person name="Kondo K."/>
            <person name="Tanaka S."/>
            <person name="Hara Y."/>
            <person name="Koshikawa S."/>
            <person name="Sagara H."/>
            <person name="Miura T."/>
            <person name="Yokobori S."/>
            <person name="Miyagawa K."/>
            <person name="Suzuki Y."/>
            <person name="Kubo T."/>
            <person name="Oyama M."/>
            <person name="Kohara Y."/>
            <person name="Fujiyama A."/>
            <person name="Arakawa K."/>
            <person name="Katayama T."/>
            <person name="Toyoda A."/>
            <person name="Kunieda T."/>
        </authorList>
    </citation>
    <scope>NUCLEOTIDE SEQUENCE [LARGE SCALE GENOMIC DNA]</scope>
    <source>
        <strain evidence="2 3">YOKOZUNA-1</strain>
    </source>
</reference>
<name>A0A1D1UMD8_RAMVA</name>
<comment type="caution">
    <text evidence="2">The sequence shown here is derived from an EMBL/GenBank/DDBJ whole genome shotgun (WGS) entry which is preliminary data.</text>
</comment>